<name>A0A8S5Q4J1_9CAUD</name>
<dbReference type="EMBL" id="BK015568">
    <property type="protein sequence ID" value="DAE13729.1"/>
    <property type="molecule type" value="Genomic_DNA"/>
</dbReference>
<reference evidence="1" key="1">
    <citation type="journal article" date="2021" name="Proc. Natl. Acad. Sci. U.S.A.">
        <title>A Catalog of Tens of Thousands of Viruses from Human Metagenomes Reveals Hidden Associations with Chronic Diseases.</title>
        <authorList>
            <person name="Tisza M.J."/>
            <person name="Buck C.B."/>
        </authorList>
    </citation>
    <scope>NUCLEOTIDE SEQUENCE</scope>
    <source>
        <strain evidence="1">CtQqU1</strain>
    </source>
</reference>
<organism evidence="1">
    <name type="scientific">Siphoviridae sp. ctQqU1</name>
    <dbReference type="NCBI Taxonomy" id="2825496"/>
    <lineage>
        <taxon>Viruses</taxon>
        <taxon>Duplodnaviria</taxon>
        <taxon>Heunggongvirae</taxon>
        <taxon>Uroviricota</taxon>
        <taxon>Caudoviricetes</taxon>
    </lineage>
</organism>
<sequence>MGQSNHLRFGSLAFLPWFRCVWLPIGNASGHSVDDRHTFMVPDYSFSHFCSLPLWNFLTIQL</sequence>
<evidence type="ECO:0000313" key="1">
    <source>
        <dbReference type="EMBL" id="DAE13729.1"/>
    </source>
</evidence>
<protein>
    <submittedName>
        <fullName evidence="1">Uncharacterized protein</fullName>
    </submittedName>
</protein>
<proteinExistence type="predicted"/>
<accession>A0A8S5Q4J1</accession>